<keyword evidence="1" id="KW-0812">Transmembrane</keyword>
<reference evidence="2" key="1">
    <citation type="submission" date="2020-09" db="EMBL/GenBank/DDBJ databases">
        <title>New species isolated from human feces.</title>
        <authorList>
            <person name="Kitahara M."/>
            <person name="Shigeno Y."/>
            <person name="Shime M."/>
            <person name="Matsumoto Y."/>
            <person name="Nakamura S."/>
            <person name="Motooka D."/>
            <person name="Fukuoka S."/>
            <person name="Nishikawa H."/>
            <person name="Benno Y."/>
        </authorList>
    </citation>
    <scope>NUCLEOTIDE SEQUENCE</scope>
    <source>
        <strain evidence="2">MM59</strain>
    </source>
</reference>
<name>A0A810Q9U5_9FIRM</name>
<protein>
    <recommendedName>
        <fullName evidence="4">TPM domain-containing protein</fullName>
    </recommendedName>
</protein>
<dbReference type="EMBL" id="AP023420">
    <property type="protein sequence ID" value="BCK83385.1"/>
    <property type="molecule type" value="Genomic_DNA"/>
</dbReference>
<evidence type="ECO:0000313" key="3">
    <source>
        <dbReference type="Proteomes" id="UP000679848"/>
    </source>
</evidence>
<dbReference type="Proteomes" id="UP000679848">
    <property type="component" value="Chromosome"/>
</dbReference>
<keyword evidence="1" id="KW-0472">Membrane</keyword>
<proteinExistence type="predicted"/>
<gene>
    <name evidence="2" type="ORF">MM59RIKEN_07040</name>
</gene>
<evidence type="ECO:0000313" key="2">
    <source>
        <dbReference type="EMBL" id="BCK83385.1"/>
    </source>
</evidence>
<keyword evidence="1" id="KW-1133">Transmembrane helix</keyword>
<evidence type="ECO:0008006" key="4">
    <source>
        <dbReference type="Google" id="ProtNLM"/>
    </source>
</evidence>
<feature type="transmembrane region" description="Helical" evidence="1">
    <location>
        <begin position="173"/>
        <end position="193"/>
    </location>
</feature>
<keyword evidence="3" id="KW-1185">Reference proteome</keyword>
<sequence length="236" mass="26410">MLAVVFFAVMGSGSGSGIQSSTYERERLPASAVTETGYYTDEGGWFSNRSQLESGMRQFYQETGVQPYLYLLPNGSVTSTTELTAMAEELYPQLFTDEGHFLLVFCDNGAGSYNCGYTVGSQAKTVMDDEAIAILADYLDRYYNDYSISEEEIFSKAFADTGERIMTVTKSPLPVIAVCVAVVVVAVLIFITLKKRREQREREQKRAEEILKTPLEKFGDQEIEDLADKYENQDLS</sequence>
<dbReference type="AlphaFoldDB" id="A0A810Q9U5"/>
<dbReference type="KEGG" id="pfaa:MM59RIKEN_07040"/>
<accession>A0A810Q9U5</accession>
<evidence type="ECO:0000256" key="1">
    <source>
        <dbReference type="SAM" id="Phobius"/>
    </source>
</evidence>
<organism evidence="2 3">
    <name type="scientific">Pusillibacter faecalis</name>
    <dbReference type="NCBI Taxonomy" id="2714358"/>
    <lineage>
        <taxon>Bacteria</taxon>
        <taxon>Bacillati</taxon>
        <taxon>Bacillota</taxon>
        <taxon>Clostridia</taxon>
        <taxon>Eubacteriales</taxon>
        <taxon>Oscillospiraceae</taxon>
        <taxon>Pusillibacter</taxon>
    </lineage>
</organism>